<feature type="domain" description="CR-type" evidence="8">
    <location>
        <begin position="223"/>
        <end position="297"/>
    </location>
</feature>
<keyword evidence="1 5" id="KW-0479">Metal-binding</keyword>
<gene>
    <name evidence="9" type="ORF">MKW94_030403</name>
</gene>
<dbReference type="EMBL" id="JAJJMA010082818">
    <property type="protein sequence ID" value="MCL7028734.1"/>
    <property type="molecule type" value="Genomic_DNA"/>
</dbReference>
<evidence type="ECO:0000259" key="8">
    <source>
        <dbReference type="PROSITE" id="PS51188"/>
    </source>
</evidence>
<dbReference type="SMART" id="SM00271">
    <property type="entry name" value="DnaJ"/>
    <property type="match status" value="1"/>
</dbReference>
<dbReference type="GO" id="GO:0009408">
    <property type="term" value="P:response to heat"/>
    <property type="evidence" value="ECO:0007669"/>
    <property type="project" value="InterPro"/>
</dbReference>
<dbReference type="PANTHER" id="PTHR43096:SF36">
    <property type="entry name" value="CHAPERONE PROTEIN DNAJ 1, MITOCHONDRIAL"/>
    <property type="match status" value="1"/>
</dbReference>
<evidence type="ECO:0000256" key="4">
    <source>
        <dbReference type="ARBA" id="ARBA00022833"/>
    </source>
</evidence>
<feature type="domain" description="J" evidence="7">
    <location>
        <begin position="89"/>
        <end position="154"/>
    </location>
</feature>
<protein>
    <submittedName>
        <fullName evidence="9">Uncharacterized protein</fullName>
    </submittedName>
</protein>
<dbReference type="GO" id="GO:0042026">
    <property type="term" value="P:protein refolding"/>
    <property type="evidence" value="ECO:0007669"/>
    <property type="project" value="TreeGrafter"/>
</dbReference>
<dbReference type="AlphaFoldDB" id="A0AA41RXH7"/>
<dbReference type="InterPro" id="IPR002939">
    <property type="entry name" value="DnaJ_C"/>
</dbReference>
<dbReference type="PANTHER" id="PTHR43096">
    <property type="entry name" value="DNAJ HOMOLOG 1, MITOCHONDRIAL-RELATED"/>
    <property type="match status" value="1"/>
</dbReference>
<dbReference type="CDD" id="cd10747">
    <property type="entry name" value="DnaJ_C"/>
    <property type="match status" value="1"/>
</dbReference>
<evidence type="ECO:0000256" key="5">
    <source>
        <dbReference type="PROSITE-ProRule" id="PRU00546"/>
    </source>
</evidence>
<dbReference type="SUPFAM" id="SSF46565">
    <property type="entry name" value="Chaperone J-domain"/>
    <property type="match status" value="1"/>
</dbReference>
<organism evidence="9 10">
    <name type="scientific">Papaver nudicaule</name>
    <name type="common">Iceland poppy</name>
    <dbReference type="NCBI Taxonomy" id="74823"/>
    <lineage>
        <taxon>Eukaryota</taxon>
        <taxon>Viridiplantae</taxon>
        <taxon>Streptophyta</taxon>
        <taxon>Embryophyta</taxon>
        <taxon>Tracheophyta</taxon>
        <taxon>Spermatophyta</taxon>
        <taxon>Magnoliopsida</taxon>
        <taxon>Ranunculales</taxon>
        <taxon>Papaveraceae</taxon>
        <taxon>Papaveroideae</taxon>
        <taxon>Papaver</taxon>
    </lineage>
</organism>
<dbReference type="HAMAP" id="MF_01152">
    <property type="entry name" value="DnaJ"/>
    <property type="match status" value="1"/>
</dbReference>
<dbReference type="FunFam" id="2.60.260.20:FF:000005">
    <property type="entry name" value="Chaperone protein dnaJ 1, mitochondrial"/>
    <property type="match status" value="1"/>
</dbReference>
<feature type="region of interest" description="Disordered" evidence="6">
    <location>
        <begin position="149"/>
        <end position="169"/>
    </location>
</feature>
<name>A0AA41RXH7_PAPNU</name>
<evidence type="ECO:0000313" key="9">
    <source>
        <dbReference type="EMBL" id="MCL7028734.1"/>
    </source>
</evidence>
<evidence type="ECO:0000256" key="2">
    <source>
        <dbReference type="ARBA" id="ARBA00022737"/>
    </source>
</evidence>
<keyword evidence="2" id="KW-0677">Repeat</keyword>
<dbReference type="GO" id="GO:0005737">
    <property type="term" value="C:cytoplasm"/>
    <property type="evidence" value="ECO:0007669"/>
    <property type="project" value="TreeGrafter"/>
</dbReference>
<dbReference type="Gene3D" id="1.10.287.110">
    <property type="entry name" value="DnaJ domain"/>
    <property type="match status" value="1"/>
</dbReference>
<sequence length="485" mass="53829">MSRFRLLGFVQKSISDNTTRKFQWHKAPFSLIKDELLHQGNGGLRGNFQYTRSLGSWCHGVSGVDLRLLNTRKFLRKRYFHATGLCQRDFYEVLGVPKDANRDDIKKAFHALAKKYHPDANKNNPAAKQKFQEIREAYETLRDTEKRAQYDMENTTGAGKGKYSDRNPKGYSARSASGFSGFHEEHFSGSFRNIFSEIFEEVEDFAPEIQVELFLSFSEAAQGCQKKLKFNARVLCDSCNGLGHPSYAQMKVCPTCGGVGRVTIPPFTSTCSSCKGQRRIVKEICTACRGGGVVEGVKEVNVIIPAGVESGDTISVKNAGNSGGRGVQPGTLYIKLNVAKDAIFRRDGADIHVDANLSFTQAILGGKVDIPTLSGKMQIKIPKGVQPGHTVVLRSRGLPTHGGYIQDFGDQYVHFCVKFPTSLNERQRAIMEEFAKEECMHGNSAPEPERGNWLKPIVDIVTGPNFVRNFSIFLLTLLLLSKATI</sequence>
<feature type="zinc finger region" description="CR-type" evidence="5">
    <location>
        <begin position="223"/>
        <end position="297"/>
    </location>
</feature>
<keyword evidence="10" id="KW-1185">Reference proteome</keyword>
<dbReference type="GO" id="GO:0005524">
    <property type="term" value="F:ATP binding"/>
    <property type="evidence" value="ECO:0007669"/>
    <property type="project" value="InterPro"/>
</dbReference>
<keyword evidence="3 5" id="KW-0863">Zinc-finger</keyword>
<dbReference type="GO" id="GO:0008270">
    <property type="term" value="F:zinc ion binding"/>
    <property type="evidence" value="ECO:0007669"/>
    <property type="project" value="UniProtKB-KW"/>
</dbReference>
<dbReference type="CDD" id="cd06257">
    <property type="entry name" value="DnaJ"/>
    <property type="match status" value="1"/>
</dbReference>
<evidence type="ECO:0000313" key="10">
    <source>
        <dbReference type="Proteomes" id="UP001177140"/>
    </source>
</evidence>
<keyword evidence="4 5" id="KW-0862">Zinc</keyword>
<comment type="caution">
    <text evidence="9">The sequence shown here is derived from an EMBL/GenBank/DDBJ whole genome shotgun (WGS) entry which is preliminary data.</text>
</comment>
<evidence type="ECO:0000256" key="1">
    <source>
        <dbReference type="ARBA" id="ARBA00022723"/>
    </source>
</evidence>
<dbReference type="SUPFAM" id="SSF49493">
    <property type="entry name" value="HSP40/DnaJ peptide-binding domain"/>
    <property type="match status" value="2"/>
</dbReference>
<dbReference type="Gene3D" id="2.10.230.10">
    <property type="entry name" value="Heat shock protein DnaJ, cysteine-rich domain"/>
    <property type="match status" value="1"/>
</dbReference>
<evidence type="ECO:0000256" key="3">
    <source>
        <dbReference type="ARBA" id="ARBA00022771"/>
    </source>
</evidence>
<reference evidence="9" key="1">
    <citation type="submission" date="2022-03" db="EMBL/GenBank/DDBJ databases">
        <title>A functionally conserved STORR gene fusion in Papaver species that diverged 16.8 million years ago.</title>
        <authorList>
            <person name="Catania T."/>
        </authorList>
    </citation>
    <scope>NUCLEOTIDE SEQUENCE</scope>
    <source>
        <strain evidence="9">S-191538</strain>
    </source>
</reference>
<dbReference type="InterPro" id="IPR018253">
    <property type="entry name" value="DnaJ_domain_CS"/>
</dbReference>
<dbReference type="InterPro" id="IPR036410">
    <property type="entry name" value="HSP_DnaJ_Cys-rich_dom_sf"/>
</dbReference>
<dbReference type="PRINTS" id="PR00625">
    <property type="entry name" value="JDOMAIN"/>
</dbReference>
<dbReference type="PROSITE" id="PS00636">
    <property type="entry name" value="DNAJ_1"/>
    <property type="match status" value="1"/>
</dbReference>
<evidence type="ECO:0000259" key="7">
    <source>
        <dbReference type="PROSITE" id="PS50076"/>
    </source>
</evidence>
<accession>A0AA41RXH7</accession>
<dbReference type="InterPro" id="IPR036869">
    <property type="entry name" value="J_dom_sf"/>
</dbReference>
<dbReference type="InterPro" id="IPR008971">
    <property type="entry name" value="HSP40/DnaJ_pept-bd"/>
</dbReference>
<dbReference type="GO" id="GO:0031072">
    <property type="term" value="F:heat shock protein binding"/>
    <property type="evidence" value="ECO:0007669"/>
    <property type="project" value="InterPro"/>
</dbReference>
<evidence type="ECO:0000256" key="6">
    <source>
        <dbReference type="SAM" id="MobiDB-lite"/>
    </source>
</evidence>
<dbReference type="PROSITE" id="PS51188">
    <property type="entry name" value="ZF_CR"/>
    <property type="match status" value="1"/>
</dbReference>
<dbReference type="Gene3D" id="2.60.260.20">
    <property type="entry name" value="Urease metallochaperone UreE, N-terminal domain"/>
    <property type="match status" value="2"/>
</dbReference>
<proteinExistence type="inferred from homology"/>
<dbReference type="Pfam" id="PF00226">
    <property type="entry name" value="DnaJ"/>
    <property type="match status" value="1"/>
</dbReference>
<dbReference type="CDD" id="cd10719">
    <property type="entry name" value="DnaJ_zf"/>
    <property type="match status" value="1"/>
</dbReference>
<dbReference type="InterPro" id="IPR012724">
    <property type="entry name" value="DnaJ"/>
</dbReference>
<dbReference type="InterPro" id="IPR001623">
    <property type="entry name" value="DnaJ_domain"/>
</dbReference>
<dbReference type="Proteomes" id="UP001177140">
    <property type="component" value="Unassembled WGS sequence"/>
</dbReference>
<dbReference type="SUPFAM" id="SSF57938">
    <property type="entry name" value="DnaJ/Hsp40 cysteine-rich domain"/>
    <property type="match status" value="1"/>
</dbReference>
<dbReference type="InterPro" id="IPR001305">
    <property type="entry name" value="HSP_DnaJ_Cys-rich_dom"/>
</dbReference>
<dbReference type="Pfam" id="PF01556">
    <property type="entry name" value="DnaJ_C"/>
    <property type="match status" value="1"/>
</dbReference>
<dbReference type="PROSITE" id="PS50076">
    <property type="entry name" value="DNAJ_2"/>
    <property type="match status" value="1"/>
</dbReference>
<dbReference type="GO" id="GO:0051082">
    <property type="term" value="F:unfolded protein binding"/>
    <property type="evidence" value="ECO:0007669"/>
    <property type="project" value="InterPro"/>
</dbReference>